<dbReference type="EMBL" id="CP073581">
    <property type="protein sequence ID" value="QUJ76261.1"/>
    <property type="molecule type" value="Genomic_DNA"/>
</dbReference>
<accession>A0A975JD42</accession>
<reference evidence="3" key="1">
    <citation type="submission" date="2021-04" db="EMBL/GenBank/DDBJ databases">
        <title>Complete genome sequence for Sulfitobacter sp. strain JK7-1.</title>
        <authorList>
            <person name="Park S.-J."/>
        </authorList>
    </citation>
    <scope>NUCLEOTIDE SEQUENCE</scope>
    <source>
        <strain evidence="3">JK7-1</strain>
    </source>
</reference>
<dbReference type="SUPFAM" id="SSF116726">
    <property type="entry name" value="TrkA C-terminal domain-like"/>
    <property type="match status" value="1"/>
</dbReference>
<dbReference type="Gene3D" id="3.30.70.1450">
    <property type="entry name" value="Regulator of K+ conductance, C-terminal domain"/>
    <property type="match status" value="1"/>
</dbReference>
<sequence>MATKHHSFVVIGLGTFGGTVALELARFGNHVTGIDRSERSVAAIADELDRTLILDAREDVALREAGIEICDVGVIAIGDDIEASILATITLKTLGIKKIWAKAASKNHHRILSKLGVDRVIHPEKEVGQHIAQVLHNPLVRDYVSLGNGQHVVNFRIPETLEGRKLDELKHHGFDLRCIGVMRGTEFLGQDGSGCVLQKDDLLLLLGGRKGLRDFAGSL</sequence>
<dbReference type="InterPro" id="IPR006037">
    <property type="entry name" value="RCK_C"/>
</dbReference>
<dbReference type="Pfam" id="PF02254">
    <property type="entry name" value="TrkA_N"/>
    <property type="match status" value="1"/>
</dbReference>
<dbReference type="SUPFAM" id="SSF51735">
    <property type="entry name" value="NAD(P)-binding Rossmann-fold domains"/>
    <property type="match status" value="1"/>
</dbReference>
<organism evidence="3 4">
    <name type="scientific">Sulfitobacter albidus</name>
    <dbReference type="NCBI Taxonomy" id="2829501"/>
    <lineage>
        <taxon>Bacteria</taxon>
        <taxon>Pseudomonadati</taxon>
        <taxon>Pseudomonadota</taxon>
        <taxon>Alphaproteobacteria</taxon>
        <taxon>Rhodobacterales</taxon>
        <taxon>Roseobacteraceae</taxon>
        <taxon>Sulfitobacter</taxon>
    </lineage>
</organism>
<dbReference type="Gene3D" id="3.40.50.720">
    <property type="entry name" value="NAD(P)-binding Rossmann-like Domain"/>
    <property type="match status" value="1"/>
</dbReference>
<dbReference type="RefSeq" id="WP_212704459.1">
    <property type="nucleotide sequence ID" value="NZ_CP073581.1"/>
</dbReference>
<dbReference type="InterPro" id="IPR036291">
    <property type="entry name" value="NAD(P)-bd_dom_sf"/>
</dbReference>
<dbReference type="KEGG" id="sual:KDD17_15360"/>
<dbReference type="PANTHER" id="PTHR43833:SF7">
    <property type="entry name" value="KTR SYSTEM POTASSIUM UPTAKE PROTEIN C"/>
    <property type="match status" value="1"/>
</dbReference>
<dbReference type="InterPro" id="IPR036721">
    <property type="entry name" value="RCK_C_sf"/>
</dbReference>
<evidence type="ECO:0000259" key="2">
    <source>
        <dbReference type="PROSITE" id="PS51202"/>
    </source>
</evidence>
<evidence type="ECO:0000313" key="4">
    <source>
        <dbReference type="Proteomes" id="UP000683291"/>
    </source>
</evidence>
<dbReference type="GO" id="GO:0008324">
    <property type="term" value="F:monoatomic cation transmembrane transporter activity"/>
    <property type="evidence" value="ECO:0007669"/>
    <property type="project" value="InterPro"/>
</dbReference>
<dbReference type="PROSITE" id="PS51201">
    <property type="entry name" value="RCK_N"/>
    <property type="match status" value="1"/>
</dbReference>
<dbReference type="PROSITE" id="PS51202">
    <property type="entry name" value="RCK_C"/>
    <property type="match status" value="1"/>
</dbReference>
<name>A0A975JD42_9RHOB</name>
<dbReference type="InterPro" id="IPR050721">
    <property type="entry name" value="Trk_Ktr_HKT_K-transport"/>
</dbReference>
<dbReference type="GO" id="GO:0006813">
    <property type="term" value="P:potassium ion transport"/>
    <property type="evidence" value="ECO:0007669"/>
    <property type="project" value="InterPro"/>
</dbReference>
<evidence type="ECO:0000313" key="3">
    <source>
        <dbReference type="EMBL" id="QUJ76261.1"/>
    </source>
</evidence>
<keyword evidence="4" id="KW-1185">Reference proteome</keyword>
<gene>
    <name evidence="3" type="ORF">KDD17_15360</name>
</gene>
<proteinExistence type="predicted"/>
<feature type="domain" description="RCK N-terminal" evidence="1">
    <location>
        <begin position="5"/>
        <end position="121"/>
    </location>
</feature>
<evidence type="ECO:0000259" key="1">
    <source>
        <dbReference type="PROSITE" id="PS51201"/>
    </source>
</evidence>
<dbReference type="AlphaFoldDB" id="A0A975JD42"/>
<dbReference type="PANTHER" id="PTHR43833">
    <property type="entry name" value="POTASSIUM CHANNEL PROTEIN 2-RELATED-RELATED"/>
    <property type="match status" value="1"/>
</dbReference>
<dbReference type="InterPro" id="IPR003148">
    <property type="entry name" value="RCK_N"/>
</dbReference>
<dbReference type="Proteomes" id="UP000683291">
    <property type="component" value="Chromosome 1"/>
</dbReference>
<feature type="domain" description="RCK C-terminal" evidence="2">
    <location>
        <begin position="141"/>
        <end position="219"/>
    </location>
</feature>
<protein>
    <submittedName>
        <fullName evidence="3">TrkA family potassium uptake protein</fullName>
    </submittedName>
</protein>